<evidence type="ECO:0000256" key="6">
    <source>
        <dbReference type="SAM" id="MobiDB-lite"/>
    </source>
</evidence>
<sequence length="157" mass="17294">MRPEGTPAQSDGDETSDEDLSPGAKPSKRRKTLDDGDRGRTGSEASTSAHRNSSFSATRGKKRRPSIAETTPRKRSATAAQKAQRENLTEEQKRNNHILSEQKRRNLIKQGFEEMNELVPGLKSGGFSKSSVLMEGAKFLETLVRGNEILRQALGEV</sequence>
<keyword evidence="9" id="KW-1185">Reference proteome</keyword>
<evidence type="ECO:0000313" key="8">
    <source>
        <dbReference type="EMBL" id="KAF2090246.1"/>
    </source>
</evidence>
<dbReference type="Proteomes" id="UP000799776">
    <property type="component" value="Unassembled WGS sequence"/>
</dbReference>
<dbReference type="PANTHER" id="PTHR15741:SF27">
    <property type="entry name" value="TRANSCRIPTION FACTOR AP-4"/>
    <property type="match status" value="1"/>
</dbReference>
<feature type="compositionally biased region" description="Basic and acidic residues" evidence="6">
    <location>
        <begin position="83"/>
        <end position="100"/>
    </location>
</feature>
<dbReference type="SUPFAM" id="SSF47459">
    <property type="entry name" value="HLH, helix-loop-helix DNA-binding domain"/>
    <property type="match status" value="1"/>
</dbReference>
<dbReference type="Pfam" id="PF00010">
    <property type="entry name" value="HLH"/>
    <property type="match status" value="1"/>
</dbReference>
<gene>
    <name evidence="8" type="ORF">K490DRAFT_34981</name>
</gene>
<dbReference type="OrthoDB" id="5778525at2759"/>
<evidence type="ECO:0000256" key="1">
    <source>
        <dbReference type="ARBA" id="ARBA00004123"/>
    </source>
</evidence>
<reference evidence="8" key="1">
    <citation type="journal article" date="2020" name="Stud. Mycol.">
        <title>101 Dothideomycetes genomes: a test case for predicting lifestyles and emergence of pathogens.</title>
        <authorList>
            <person name="Haridas S."/>
            <person name="Albert R."/>
            <person name="Binder M."/>
            <person name="Bloem J."/>
            <person name="Labutti K."/>
            <person name="Salamov A."/>
            <person name="Andreopoulos B."/>
            <person name="Baker S."/>
            <person name="Barry K."/>
            <person name="Bills G."/>
            <person name="Bluhm B."/>
            <person name="Cannon C."/>
            <person name="Castanera R."/>
            <person name="Culley D."/>
            <person name="Daum C."/>
            <person name="Ezra D."/>
            <person name="Gonzalez J."/>
            <person name="Henrissat B."/>
            <person name="Kuo A."/>
            <person name="Liang C."/>
            <person name="Lipzen A."/>
            <person name="Lutzoni F."/>
            <person name="Magnuson J."/>
            <person name="Mondo S."/>
            <person name="Nolan M."/>
            <person name="Ohm R."/>
            <person name="Pangilinan J."/>
            <person name="Park H.-J."/>
            <person name="Ramirez L."/>
            <person name="Alfaro M."/>
            <person name="Sun H."/>
            <person name="Tritt A."/>
            <person name="Yoshinaga Y."/>
            <person name="Zwiers L.-H."/>
            <person name="Turgeon B."/>
            <person name="Goodwin S."/>
            <person name="Spatafora J."/>
            <person name="Crous P."/>
            <person name="Grigoriev I."/>
        </authorList>
    </citation>
    <scope>NUCLEOTIDE SEQUENCE</scope>
    <source>
        <strain evidence="8">CBS 121410</strain>
    </source>
</reference>
<feature type="compositionally biased region" description="Polar residues" evidence="6">
    <location>
        <begin position="43"/>
        <end position="57"/>
    </location>
</feature>
<dbReference type="PANTHER" id="PTHR15741">
    <property type="entry name" value="BASIC HELIX-LOOP-HELIX ZIP TRANSCRIPTION FACTOR"/>
    <property type="match status" value="1"/>
</dbReference>
<feature type="domain" description="BHLH" evidence="7">
    <location>
        <begin position="92"/>
        <end position="143"/>
    </location>
</feature>
<dbReference type="InterPro" id="IPR052207">
    <property type="entry name" value="Max-like/E-box_TFs"/>
</dbReference>
<dbReference type="Gene3D" id="4.10.280.10">
    <property type="entry name" value="Helix-loop-helix DNA-binding domain"/>
    <property type="match status" value="1"/>
</dbReference>
<feature type="region of interest" description="Disordered" evidence="6">
    <location>
        <begin position="1"/>
        <end position="100"/>
    </location>
</feature>
<keyword evidence="5" id="KW-0539">Nucleus</keyword>
<name>A0A9P4HW37_9PEZI</name>
<protein>
    <recommendedName>
        <fullName evidence="7">BHLH domain-containing protein</fullName>
    </recommendedName>
</protein>
<comment type="caution">
    <text evidence="8">The sequence shown here is derived from an EMBL/GenBank/DDBJ whole genome shotgun (WGS) entry which is preliminary data.</text>
</comment>
<dbReference type="EMBL" id="ML978713">
    <property type="protein sequence ID" value="KAF2090246.1"/>
    <property type="molecule type" value="Genomic_DNA"/>
</dbReference>
<accession>A0A9P4HW37</accession>
<dbReference type="AlphaFoldDB" id="A0A9P4HW37"/>
<dbReference type="PROSITE" id="PS50888">
    <property type="entry name" value="BHLH"/>
    <property type="match status" value="1"/>
</dbReference>
<dbReference type="GO" id="GO:0000978">
    <property type="term" value="F:RNA polymerase II cis-regulatory region sequence-specific DNA binding"/>
    <property type="evidence" value="ECO:0007669"/>
    <property type="project" value="TreeGrafter"/>
</dbReference>
<evidence type="ECO:0000256" key="2">
    <source>
        <dbReference type="ARBA" id="ARBA00023015"/>
    </source>
</evidence>
<feature type="compositionally biased region" description="Acidic residues" evidence="6">
    <location>
        <begin position="11"/>
        <end position="20"/>
    </location>
</feature>
<feature type="compositionally biased region" description="Basic and acidic residues" evidence="6">
    <location>
        <begin position="32"/>
        <end position="41"/>
    </location>
</feature>
<keyword evidence="3" id="KW-0238">DNA-binding</keyword>
<organism evidence="8 9">
    <name type="scientific">Saccharata proteae CBS 121410</name>
    <dbReference type="NCBI Taxonomy" id="1314787"/>
    <lineage>
        <taxon>Eukaryota</taxon>
        <taxon>Fungi</taxon>
        <taxon>Dikarya</taxon>
        <taxon>Ascomycota</taxon>
        <taxon>Pezizomycotina</taxon>
        <taxon>Dothideomycetes</taxon>
        <taxon>Dothideomycetes incertae sedis</taxon>
        <taxon>Botryosphaeriales</taxon>
        <taxon>Saccharataceae</taxon>
        <taxon>Saccharata</taxon>
    </lineage>
</organism>
<dbReference type="InterPro" id="IPR011598">
    <property type="entry name" value="bHLH_dom"/>
</dbReference>
<dbReference type="GO" id="GO:0005634">
    <property type="term" value="C:nucleus"/>
    <property type="evidence" value="ECO:0007669"/>
    <property type="project" value="UniProtKB-SubCell"/>
</dbReference>
<evidence type="ECO:0000256" key="4">
    <source>
        <dbReference type="ARBA" id="ARBA00023163"/>
    </source>
</evidence>
<evidence type="ECO:0000256" key="5">
    <source>
        <dbReference type="ARBA" id="ARBA00023242"/>
    </source>
</evidence>
<evidence type="ECO:0000313" key="9">
    <source>
        <dbReference type="Proteomes" id="UP000799776"/>
    </source>
</evidence>
<dbReference type="GO" id="GO:0000981">
    <property type="term" value="F:DNA-binding transcription factor activity, RNA polymerase II-specific"/>
    <property type="evidence" value="ECO:0007669"/>
    <property type="project" value="TreeGrafter"/>
</dbReference>
<evidence type="ECO:0000259" key="7">
    <source>
        <dbReference type="PROSITE" id="PS50888"/>
    </source>
</evidence>
<proteinExistence type="predicted"/>
<keyword evidence="4" id="KW-0804">Transcription</keyword>
<dbReference type="InterPro" id="IPR036638">
    <property type="entry name" value="HLH_DNA-bd_sf"/>
</dbReference>
<comment type="subcellular location">
    <subcellularLocation>
        <location evidence="1">Nucleus</location>
    </subcellularLocation>
</comment>
<dbReference type="GO" id="GO:0046983">
    <property type="term" value="F:protein dimerization activity"/>
    <property type="evidence" value="ECO:0007669"/>
    <property type="project" value="InterPro"/>
</dbReference>
<evidence type="ECO:0000256" key="3">
    <source>
        <dbReference type="ARBA" id="ARBA00023125"/>
    </source>
</evidence>
<keyword evidence="2" id="KW-0805">Transcription regulation</keyword>